<dbReference type="RefSeq" id="WP_215822114.1">
    <property type="nucleotide sequence ID" value="NZ_JAGSOY010000108.1"/>
</dbReference>
<protein>
    <submittedName>
        <fullName evidence="1">Uncharacterized protein</fullName>
    </submittedName>
</protein>
<gene>
    <name evidence="1" type="ORF">KCG35_22525</name>
</gene>
<evidence type="ECO:0000313" key="2">
    <source>
        <dbReference type="Proteomes" id="UP000690515"/>
    </source>
</evidence>
<dbReference type="Proteomes" id="UP000690515">
    <property type="component" value="Unassembled WGS sequence"/>
</dbReference>
<comment type="caution">
    <text evidence="1">The sequence shown here is derived from an EMBL/GenBank/DDBJ whole genome shotgun (WGS) entry which is preliminary data.</text>
</comment>
<name>A0ABS5ZL58_9GAMM</name>
<accession>A0ABS5ZL58</accession>
<organism evidence="1 2">
    <name type="scientific">Zooshikella harenae</name>
    <dbReference type="NCBI Taxonomy" id="2827238"/>
    <lineage>
        <taxon>Bacteria</taxon>
        <taxon>Pseudomonadati</taxon>
        <taxon>Pseudomonadota</taxon>
        <taxon>Gammaproteobacteria</taxon>
        <taxon>Oceanospirillales</taxon>
        <taxon>Zooshikellaceae</taxon>
        <taxon>Zooshikella</taxon>
    </lineage>
</organism>
<proteinExistence type="predicted"/>
<reference evidence="1 2" key="1">
    <citation type="submission" date="2021-04" db="EMBL/GenBank/DDBJ databases">
        <authorList>
            <person name="Pira H."/>
            <person name="Risdian C."/>
            <person name="Wink J."/>
        </authorList>
    </citation>
    <scope>NUCLEOTIDE SEQUENCE [LARGE SCALE GENOMIC DNA]</scope>
    <source>
        <strain evidence="1 2">WH53</strain>
    </source>
</reference>
<dbReference type="EMBL" id="JAGSOY010000108">
    <property type="protein sequence ID" value="MBU2713832.1"/>
    <property type="molecule type" value="Genomic_DNA"/>
</dbReference>
<keyword evidence="2" id="KW-1185">Reference proteome</keyword>
<sequence length="130" mass="15145">MNDCRIGEVNWRPEFSDEQPTKENSFNPVVTKMCTKCKLDGYIYFEDGGSWYKKPCEYCSGKGSVKERKYEGGDSPLALEVSEDGRTKCPKCNFRFKVTDPNVWLGDRHRRCGQRLSVPDNWLLYWPEKS</sequence>
<evidence type="ECO:0000313" key="1">
    <source>
        <dbReference type="EMBL" id="MBU2713832.1"/>
    </source>
</evidence>